<dbReference type="PANTHER" id="PTHR33692:SF1">
    <property type="entry name" value="RIBOSOME MATURATION FACTOR RIMM"/>
    <property type="match status" value="1"/>
</dbReference>
<dbReference type="Pfam" id="PF24986">
    <property type="entry name" value="PRC_RimM"/>
    <property type="match status" value="1"/>
</dbReference>
<gene>
    <name evidence="5" type="primary">rimM</name>
    <name evidence="7" type="ORF">IAC06_04730</name>
</gene>
<keyword evidence="1 5" id="KW-0963">Cytoplasm</keyword>
<dbReference type="Gene3D" id="2.40.30.60">
    <property type="entry name" value="RimM"/>
    <property type="match status" value="1"/>
</dbReference>
<dbReference type="InterPro" id="IPR009000">
    <property type="entry name" value="Transl_B-barrel_sf"/>
</dbReference>
<comment type="function">
    <text evidence="5">An accessory protein needed during the final step in the assembly of 30S ribosomal subunit, possibly for assembly of the head region. Essential for efficient processing of 16S rRNA. May be needed both before and after RbfA during the maturation of 16S rRNA. It has affinity for free ribosomal 30S subunits but not for 70S ribosomes.</text>
</comment>
<dbReference type="GO" id="GO:0005737">
    <property type="term" value="C:cytoplasm"/>
    <property type="evidence" value="ECO:0007669"/>
    <property type="project" value="UniProtKB-SubCell"/>
</dbReference>
<comment type="subunit">
    <text evidence="5">Binds ribosomal protein uS19.</text>
</comment>
<accession>A0A9D9EQG3</accession>
<protein>
    <recommendedName>
        <fullName evidence="5">Ribosome maturation factor RimM</fullName>
    </recommendedName>
</protein>
<feature type="domain" description="Ribosome maturation factor RimM PRC barrel" evidence="6">
    <location>
        <begin position="133"/>
        <end position="186"/>
    </location>
</feature>
<name>A0A9D9EQG3_9BACT</name>
<comment type="caution">
    <text evidence="7">The sequence shown here is derived from an EMBL/GenBank/DDBJ whole genome shotgun (WGS) entry which is preliminary data.</text>
</comment>
<evidence type="ECO:0000256" key="1">
    <source>
        <dbReference type="ARBA" id="ARBA00022490"/>
    </source>
</evidence>
<keyword evidence="3 5" id="KW-0698">rRNA processing</keyword>
<comment type="domain">
    <text evidence="5">The PRC barrel domain binds ribosomal protein uS19.</text>
</comment>
<evidence type="ECO:0000256" key="3">
    <source>
        <dbReference type="ARBA" id="ARBA00022552"/>
    </source>
</evidence>
<evidence type="ECO:0000256" key="5">
    <source>
        <dbReference type="HAMAP-Rule" id="MF_00014"/>
    </source>
</evidence>
<comment type="subcellular location">
    <subcellularLocation>
        <location evidence="5">Cytoplasm</location>
    </subcellularLocation>
</comment>
<dbReference type="InterPro" id="IPR056792">
    <property type="entry name" value="PRC_RimM"/>
</dbReference>
<proteinExistence type="inferred from homology"/>
<keyword evidence="2 5" id="KW-0690">Ribosome biogenesis</keyword>
<evidence type="ECO:0000256" key="4">
    <source>
        <dbReference type="ARBA" id="ARBA00023186"/>
    </source>
</evidence>
<dbReference type="HAMAP" id="MF_00014">
    <property type="entry name" value="Ribosome_mat_RimM"/>
    <property type="match status" value="1"/>
</dbReference>
<dbReference type="AlphaFoldDB" id="A0A9D9EQG3"/>
<dbReference type="Gene3D" id="2.30.30.240">
    <property type="entry name" value="PRC-barrel domain"/>
    <property type="match status" value="1"/>
</dbReference>
<keyword evidence="4 5" id="KW-0143">Chaperone</keyword>
<evidence type="ECO:0000313" key="8">
    <source>
        <dbReference type="Proteomes" id="UP000823661"/>
    </source>
</evidence>
<evidence type="ECO:0000256" key="2">
    <source>
        <dbReference type="ARBA" id="ARBA00022517"/>
    </source>
</evidence>
<organism evidence="7 8">
    <name type="scientific">Candidatus Cryptobacteroides intestinavium</name>
    <dbReference type="NCBI Taxonomy" id="2840766"/>
    <lineage>
        <taxon>Bacteria</taxon>
        <taxon>Pseudomonadati</taxon>
        <taxon>Bacteroidota</taxon>
        <taxon>Bacteroidia</taxon>
        <taxon>Bacteroidales</taxon>
        <taxon>Candidatus Cryptobacteroides</taxon>
    </lineage>
</organism>
<dbReference type="GO" id="GO:0005840">
    <property type="term" value="C:ribosome"/>
    <property type="evidence" value="ECO:0007669"/>
    <property type="project" value="InterPro"/>
</dbReference>
<sequence>MSSAEHNLVRIGQVLKSNGTEGETVMGFRDIDLNDIDPEEPVFIYLDGVPVPFFIENLTRRGSSKAIVKLSDISSATAAEEICGHYIYASAESLGETAEDEDDLSFLIGWTLYNLTEPASAGDRNAEDASRVEKVGTVTDFLDIPGNPCIVADCAEGTVTIPLNEDLIESLDPDSKSIVMAIPDGLLSLR</sequence>
<dbReference type="SUPFAM" id="SSF50447">
    <property type="entry name" value="Translation proteins"/>
    <property type="match status" value="1"/>
</dbReference>
<reference evidence="7" key="2">
    <citation type="journal article" date="2021" name="PeerJ">
        <title>Extensive microbial diversity within the chicken gut microbiome revealed by metagenomics and culture.</title>
        <authorList>
            <person name="Gilroy R."/>
            <person name="Ravi A."/>
            <person name="Getino M."/>
            <person name="Pursley I."/>
            <person name="Horton D.L."/>
            <person name="Alikhan N.F."/>
            <person name="Baker D."/>
            <person name="Gharbi K."/>
            <person name="Hall N."/>
            <person name="Watson M."/>
            <person name="Adriaenssens E.M."/>
            <person name="Foster-Nyarko E."/>
            <person name="Jarju S."/>
            <person name="Secka A."/>
            <person name="Antonio M."/>
            <person name="Oren A."/>
            <person name="Chaudhuri R.R."/>
            <person name="La Ragione R."/>
            <person name="Hildebrand F."/>
            <person name="Pallen M.J."/>
        </authorList>
    </citation>
    <scope>NUCLEOTIDE SEQUENCE</scope>
    <source>
        <strain evidence="7">B1-20833</strain>
    </source>
</reference>
<dbReference type="GO" id="GO:0042274">
    <property type="term" value="P:ribosomal small subunit biogenesis"/>
    <property type="evidence" value="ECO:0007669"/>
    <property type="project" value="UniProtKB-UniRule"/>
</dbReference>
<dbReference type="GO" id="GO:0043022">
    <property type="term" value="F:ribosome binding"/>
    <property type="evidence" value="ECO:0007669"/>
    <property type="project" value="InterPro"/>
</dbReference>
<reference evidence="7" key="1">
    <citation type="submission" date="2020-10" db="EMBL/GenBank/DDBJ databases">
        <authorList>
            <person name="Gilroy R."/>
        </authorList>
    </citation>
    <scope>NUCLEOTIDE SEQUENCE</scope>
    <source>
        <strain evidence="7">B1-20833</strain>
    </source>
</reference>
<dbReference type="GO" id="GO:0006364">
    <property type="term" value="P:rRNA processing"/>
    <property type="evidence" value="ECO:0007669"/>
    <property type="project" value="UniProtKB-UniRule"/>
</dbReference>
<dbReference type="Proteomes" id="UP000823661">
    <property type="component" value="Unassembled WGS sequence"/>
</dbReference>
<comment type="similarity">
    <text evidence="5">Belongs to the RimM family.</text>
</comment>
<evidence type="ECO:0000259" key="6">
    <source>
        <dbReference type="Pfam" id="PF24986"/>
    </source>
</evidence>
<dbReference type="InterPro" id="IPR036976">
    <property type="entry name" value="RimM_N_sf"/>
</dbReference>
<dbReference type="PANTHER" id="PTHR33692">
    <property type="entry name" value="RIBOSOME MATURATION FACTOR RIMM"/>
    <property type="match status" value="1"/>
</dbReference>
<dbReference type="InterPro" id="IPR011961">
    <property type="entry name" value="RimM"/>
</dbReference>
<evidence type="ECO:0000313" key="7">
    <source>
        <dbReference type="EMBL" id="MBO8452172.1"/>
    </source>
</evidence>
<dbReference type="EMBL" id="JADIMI010000044">
    <property type="protein sequence ID" value="MBO8452172.1"/>
    <property type="molecule type" value="Genomic_DNA"/>
</dbReference>